<dbReference type="InterPro" id="IPR050543">
    <property type="entry name" value="eIF2G"/>
</dbReference>
<dbReference type="SUPFAM" id="SSF50447">
    <property type="entry name" value="Translation proteins"/>
    <property type="match status" value="1"/>
</dbReference>
<dbReference type="InterPro" id="IPR009000">
    <property type="entry name" value="Transl_B-barrel_sf"/>
</dbReference>
<dbReference type="InterPro" id="IPR000795">
    <property type="entry name" value="T_Tr_GTP-bd_dom"/>
</dbReference>
<dbReference type="GO" id="GO:0005850">
    <property type="term" value="C:eukaryotic translation initiation factor 2 complex"/>
    <property type="evidence" value="ECO:0007669"/>
    <property type="project" value="TreeGrafter"/>
</dbReference>
<evidence type="ECO:0000313" key="10">
    <source>
        <dbReference type="EMBL" id="CAD2220433.1"/>
    </source>
</evidence>
<dbReference type="GO" id="GO:0005829">
    <property type="term" value="C:cytosol"/>
    <property type="evidence" value="ECO:0007669"/>
    <property type="project" value="TreeGrafter"/>
</dbReference>
<dbReference type="GO" id="GO:0003924">
    <property type="term" value="F:GTPase activity"/>
    <property type="evidence" value="ECO:0007669"/>
    <property type="project" value="InterPro"/>
</dbReference>
<keyword evidence="6" id="KW-0648">Protein biosynthesis</keyword>
<keyword evidence="5" id="KW-0378">Hydrolase</keyword>
<evidence type="ECO:0000256" key="8">
    <source>
        <dbReference type="ARBA" id="ARBA00048107"/>
    </source>
</evidence>
<dbReference type="InterPro" id="IPR015256">
    <property type="entry name" value="eIF2g_C"/>
</dbReference>
<keyword evidence="3 10" id="KW-0396">Initiation factor</keyword>
<dbReference type="VEuPathDB" id="TriTrypDB:ADEAN_000795500"/>
<organism evidence="10 11">
    <name type="scientific">Angomonas deanei</name>
    <dbReference type="NCBI Taxonomy" id="59799"/>
    <lineage>
        <taxon>Eukaryota</taxon>
        <taxon>Discoba</taxon>
        <taxon>Euglenozoa</taxon>
        <taxon>Kinetoplastea</taxon>
        <taxon>Metakinetoplastina</taxon>
        <taxon>Trypanosomatida</taxon>
        <taxon>Trypanosomatidae</taxon>
        <taxon>Strigomonadinae</taxon>
        <taxon>Angomonas</taxon>
    </lineage>
</organism>
<evidence type="ECO:0000313" key="11">
    <source>
        <dbReference type="Proteomes" id="UP000515908"/>
    </source>
</evidence>
<dbReference type="CDD" id="cd03688">
    <property type="entry name" value="eIF2_gamma_II"/>
    <property type="match status" value="1"/>
</dbReference>
<dbReference type="PANTHER" id="PTHR42854">
    <property type="entry name" value="EUKARYOTIC TRANSLATION INITIATION FACTOR 2 SUBUNIT 3 FAMILY MEMBER"/>
    <property type="match status" value="1"/>
</dbReference>
<dbReference type="PROSITE" id="PS51722">
    <property type="entry name" value="G_TR_2"/>
    <property type="match status" value="1"/>
</dbReference>
<dbReference type="EMBL" id="LR877161">
    <property type="protein sequence ID" value="CAD2220433.1"/>
    <property type="molecule type" value="Genomic_DNA"/>
</dbReference>
<keyword evidence="4" id="KW-0547">Nucleotide-binding</keyword>
<name>A0A7G2CPF7_9TRYP</name>
<reference evidence="10 11" key="1">
    <citation type="submission" date="2020-08" db="EMBL/GenBank/DDBJ databases">
        <authorList>
            <person name="Newling K."/>
            <person name="Davey J."/>
            <person name="Forrester S."/>
        </authorList>
    </citation>
    <scope>NUCLEOTIDE SEQUENCE [LARGE SCALE GENOMIC DNA]</scope>
    <source>
        <strain evidence="11">Crithidia deanei Carvalho (ATCC PRA-265)</strain>
    </source>
</reference>
<proteinExistence type="inferred from homology"/>
<dbReference type="InterPro" id="IPR009001">
    <property type="entry name" value="Transl_elong_EF1A/Init_IF2_C"/>
</dbReference>
<evidence type="ECO:0000256" key="4">
    <source>
        <dbReference type="ARBA" id="ARBA00022741"/>
    </source>
</evidence>
<comment type="catalytic activity">
    <reaction evidence="8">
        <text>GTP + H2O = GDP + phosphate + H(+)</text>
        <dbReference type="Rhea" id="RHEA:19669"/>
        <dbReference type="ChEBI" id="CHEBI:15377"/>
        <dbReference type="ChEBI" id="CHEBI:15378"/>
        <dbReference type="ChEBI" id="CHEBI:37565"/>
        <dbReference type="ChEBI" id="CHEBI:43474"/>
        <dbReference type="ChEBI" id="CHEBI:58189"/>
        <dbReference type="EC" id="3.6.5.3"/>
    </reaction>
</comment>
<dbReference type="SUPFAM" id="SSF50465">
    <property type="entry name" value="EF-Tu/eEF-1alpha/eIF2-gamma C-terminal domain"/>
    <property type="match status" value="1"/>
</dbReference>
<dbReference type="Pfam" id="PF09173">
    <property type="entry name" value="eIF2_C"/>
    <property type="match status" value="1"/>
</dbReference>
<dbReference type="Gene3D" id="2.40.30.10">
    <property type="entry name" value="Translation factors"/>
    <property type="match status" value="2"/>
</dbReference>
<gene>
    <name evidence="10" type="ORF">ADEAN_000795500</name>
</gene>
<accession>A0A7G2CPF7</accession>
<evidence type="ECO:0000256" key="3">
    <source>
        <dbReference type="ARBA" id="ARBA00022540"/>
    </source>
</evidence>
<evidence type="ECO:0000259" key="9">
    <source>
        <dbReference type="PROSITE" id="PS51722"/>
    </source>
</evidence>
<dbReference type="PANTHER" id="PTHR42854:SF3">
    <property type="entry name" value="EUKARYOTIC TRANSLATION INITIATION FACTOR 2 SUBUNIT 3-RELATED"/>
    <property type="match status" value="1"/>
</dbReference>
<evidence type="ECO:0000256" key="5">
    <source>
        <dbReference type="ARBA" id="ARBA00022801"/>
    </source>
</evidence>
<dbReference type="InterPro" id="IPR044127">
    <property type="entry name" value="eIF2g_dom_2"/>
</dbReference>
<dbReference type="GO" id="GO:0003746">
    <property type="term" value="F:translation elongation factor activity"/>
    <property type="evidence" value="ECO:0007669"/>
    <property type="project" value="UniProtKB-KW"/>
</dbReference>
<sequence length="342" mass="37799">MKLIRHFSLVDCPGHNVLMSTMLNGAAVMDAALLLIAANETFPQPQTLEHLKAVEIMHLTQLIVVQNKIDLVPQATAEDQYYRIKEYLYNQASHAPVIPLCAQLKHNIEYLLEYMVRVVPPKRNLTAHSLMTVIRSFDINKPSENIDDLCGGVVGGTVTKGILKVGQEVEIRPGHVRRLQKGEQKCQYLHSHVTSLKAEDNNLQFAIPGGLIAVGTTLDPTLTRSNKMVGNVLGAKGSLPEVYSVLEISYYLLLEVMVASKKVHKIKIQERDNLQLNVGSLTLGAEVTKMTEDPPMMRLRLAQPVCCSRDERVAISSNFGSDKSFRLVGWGTINRGAAPQTG</sequence>
<dbReference type="GO" id="GO:0000049">
    <property type="term" value="F:tRNA binding"/>
    <property type="evidence" value="ECO:0007669"/>
    <property type="project" value="InterPro"/>
</dbReference>
<evidence type="ECO:0000256" key="7">
    <source>
        <dbReference type="ARBA" id="ARBA00023134"/>
    </source>
</evidence>
<dbReference type="GO" id="GO:0003743">
    <property type="term" value="F:translation initiation factor activity"/>
    <property type="evidence" value="ECO:0007669"/>
    <property type="project" value="UniProtKB-KW"/>
</dbReference>
<dbReference type="Pfam" id="PF00009">
    <property type="entry name" value="GTP_EFTU"/>
    <property type="match status" value="1"/>
</dbReference>
<evidence type="ECO:0000256" key="6">
    <source>
        <dbReference type="ARBA" id="ARBA00022917"/>
    </source>
</evidence>
<comment type="similarity">
    <text evidence="1">Belongs to the TRAFAC class translation factor GTPase superfamily. Classic translation factor GTPase family. EF-Tu/EF-1A subfamily.</text>
</comment>
<dbReference type="Gene3D" id="3.40.50.300">
    <property type="entry name" value="P-loop containing nucleotide triphosphate hydrolases"/>
    <property type="match status" value="1"/>
</dbReference>
<feature type="domain" description="Tr-type G" evidence="9">
    <location>
        <begin position="1"/>
        <end position="125"/>
    </location>
</feature>
<dbReference type="EC" id="3.6.5.3" evidence="2"/>
<dbReference type="SUPFAM" id="SSF52540">
    <property type="entry name" value="P-loop containing nucleoside triphosphate hydrolases"/>
    <property type="match status" value="1"/>
</dbReference>
<keyword evidence="7" id="KW-0342">GTP-binding</keyword>
<dbReference type="GO" id="GO:0001731">
    <property type="term" value="P:formation of translation preinitiation complex"/>
    <property type="evidence" value="ECO:0007669"/>
    <property type="project" value="TreeGrafter"/>
</dbReference>
<keyword evidence="10" id="KW-0251">Elongation factor</keyword>
<dbReference type="FunFam" id="2.40.30.10:FF:000009">
    <property type="entry name" value="Eukaryotic translation initiation factor 2 subunit gamma"/>
    <property type="match status" value="1"/>
</dbReference>
<dbReference type="Proteomes" id="UP000515908">
    <property type="component" value="Chromosome 17"/>
</dbReference>
<dbReference type="InterPro" id="IPR027417">
    <property type="entry name" value="P-loop_NTPase"/>
</dbReference>
<evidence type="ECO:0000256" key="1">
    <source>
        <dbReference type="ARBA" id="ARBA00007249"/>
    </source>
</evidence>
<protein>
    <recommendedName>
        <fullName evidence="2">protein-synthesizing GTPase</fullName>
        <ecNumber evidence="2">3.6.5.3</ecNumber>
    </recommendedName>
</protein>
<evidence type="ECO:0000256" key="2">
    <source>
        <dbReference type="ARBA" id="ARBA00011986"/>
    </source>
</evidence>
<keyword evidence="11" id="KW-1185">Reference proteome</keyword>
<dbReference type="OrthoDB" id="1045173at2759"/>
<dbReference type="AlphaFoldDB" id="A0A7G2CPF7"/>
<dbReference type="GO" id="GO:0005525">
    <property type="term" value="F:GTP binding"/>
    <property type="evidence" value="ECO:0007669"/>
    <property type="project" value="UniProtKB-KW"/>
</dbReference>
<dbReference type="NCBIfam" id="NF003077">
    <property type="entry name" value="PRK04000.1"/>
    <property type="match status" value="1"/>
</dbReference>